<feature type="compositionally biased region" description="Gly residues" evidence="1">
    <location>
        <begin position="561"/>
        <end position="571"/>
    </location>
</feature>
<name>A0A1Y1IJL7_KLENI</name>
<feature type="domain" description="J" evidence="3">
    <location>
        <begin position="345"/>
        <end position="412"/>
    </location>
</feature>
<feature type="compositionally biased region" description="Basic and acidic residues" evidence="1">
    <location>
        <begin position="550"/>
        <end position="560"/>
    </location>
</feature>
<dbReference type="InterPro" id="IPR032843">
    <property type="entry name" value="Jiv"/>
</dbReference>
<dbReference type="PROSITE" id="PS00636">
    <property type="entry name" value="DNAJ_1"/>
    <property type="match status" value="1"/>
</dbReference>
<feature type="compositionally biased region" description="Basic and acidic residues" evidence="1">
    <location>
        <begin position="301"/>
        <end position="312"/>
    </location>
</feature>
<dbReference type="InterPro" id="IPR018253">
    <property type="entry name" value="DnaJ_domain_CS"/>
</dbReference>
<feature type="compositionally biased region" description="Gly residues" evidence="1">
    <location>
        <begin position="223"/>
        <end position="234"/>
    </location>
</feature>
<feature type="transmembrane region" description="Helical" evidence="2">
    <location>
        <begin position="14"/>
        <end position="35"/>
    </location>
</feature>
<evidence type="ECO:0000313" key="4">
    <source>
        <dbReference type="EMBL" id="GAQ88926.1"/>
    </source>
</evidence>
<keyword evidence="5" id="KW-1185">Reference proteome</keyword>
<feature type="compositionally biased region" description="Low complexity" evidence="1">
    <location>
        <begin position="245"/>
        <end position="257"/>
    </location>
</feature>
<feature type="compositionally biased region" description="Acidic residues" evidence="1">
    <location>
        <begin position="583"/>
        <end position="592"/>
    </location>
</feature>
<keyword evidence="2" id="KW-0472">Membrane</keyword>
<gene>
    <name evidence="4" type="ORF">KFL_004700080</name>
</gene>
<dbReference type="AlphaFoldDB" id="A0A1Y1IJL7"/>
<keyword evidence="2" id="KW-0812">Transmembrane</keyword>
<proteinExistence type="predicted"/>
<dbReference type="Gene3D" id="1.10.287.110">
    <property type="entry name" value="DnaJ domain"/>
    <property type="match status" value="1"/>
</dbReference>
<organism evidence="4 5">
    <name type="scientific">Klebsormidium nitens</name>
    <name type="common">Green alga</name>
    <name type="synonym">Ulothrix nitens</name>
    <dbReference type="NCBI Taxonomy" id="105231"/>
    <lineage>
        <taxon>Eukaryota</taxon>
        <taxon>Viridiplantae</taxon>
        <taxon>Streptophyta</taxon>
        <taxon>Klebsormidiophyceae</taxon>
        <taxon>Klebsormidiales</taxon>
        <taxon>Klebsormidiaceae</taxon>
        <taxon>Klebsormidium</taxon>
    </lineage>
</organism>
<evidence type="ECO:0000256" key="1">
    <source>
        <dbReference type="SAM" id="MobiDB-lite"/>
    </source>
</evidence>
<evidence type="ECO:0000313" key="5">
    <source>
        <dbReference type="Proteomes" id="UP000054558"/>
    </source>
</evidence>
<feature type="compositionally biased region" description="Polar residues" evidence="1">
    <location>
        <begin position="210"/>
        <end position="220"/>
    </location>
</feature>
<dbReference type="SUPFAM" id="SSF46565">
    <property type="entry name" value="Chaperone J-domain"/>
    <property type="match status" value="1"/>
</dbReference>
<dbReference type="Pfam" id="PF14901">
    <property type="entry name" value="Jiv90"/>
    <property type="match status" value="1"/>
</dbReference>
<dbReference type="PANTHER" id="PTHR45270">
    <property type="entry name" value="OS03G0832900 PROTEIN"/>
    <property type="match status" value="1"/>
</dbReference>
<feature type="compositionally biased region" description="Basic and acidic residues" evidence="1">
    <location>
        <begin position="593"/>
        <end position="602"/>
    </location>
</feature>
<feature type="transmembrane region" description="Helical" evidence="2">
    <location>
        <begin position="122"/>
        <end position="144"/>
    </location>
</feature>
<feature type="compositionally biased region" description="Polar residues" evidence="1">
    <location>
        <begin position="282"/>
        <end position="297"/>
    </location>
</feature>
<protein>
    <submittedName>
        <fullName evidence="4">Chaperone DnaJ-domain superfamily protein</fullName>
    </submittedName>
</protein>
<feature type="transmembrane region" description="Helical" evidence="2">
    <location>
        <begin position="87"/>
        <end position="115"/>
    </location>
</feature>
<dbReference type="EMBL" id="DF237419">
    <property type="protein sequence ID" value="GAQ88926.1"/>
    <property type="molecule type" value="Genomic_DNA"/>
</dbReference>
<evidence type="ECO:0000259" key="3">
    <source>
        <dbReference type="PROSITE" id="PS50076"/>
    </source>
</evidence>
<feature type="transmembrane region" description="Helical" evidence="2">
    <location>
        <begin position="41"/>
        <end position="57"/>
    </location>
</feature>
<dbReference type="PANTHER" id="PTHR45270:SF4">
    <property type="entry name" value="CHAPERONE DNAJ-DOMAIN SUPERFAMILY PROTEIN"/>
    <property type="match status" value="1"/>
</dbReference>
<dbReference type="Pfam" id="PF00226">
    <property type="entry name" value="DnaJ"/>
    <property type="match status" value="1"/>
</dbReference>
<dbReference type="InterPro" id="IPR001623">
    <property type="entry name" value="DnaJ_domain"/>
</dbReference>
<feature type="compositionally biased region" description="Low complexity" evidence="1">
    <location>
        <begin position="181"/>
        <end position="209"/>
    </location>
</feature>
<dbReference type="PROSITE" id="PS50076">
    <property type="entry name" value="DNAJ_2"/>
    <property type="match status" value="1"/>
</dbReference>
<dbReference type="OMA" id="IYAMYCV"/>
<dbReference type="CDD" id="cd06257">
    <property type="entry name" value="DnaJ"/>
    <property type="match status" value="1"/>
</dbReference>
<reference evidence="4 5" key="1">
    <citation type="journal article" date="2014" name="Nat. Commun.">
        <title>Klebsormidium flaccidum genome reveals primary factors for plant terrestrial adaptation.</title>
        <authorList>
            <person name="Hori K."/>
            <person name="Maruyama F."/>
            <person name="Fujisawa T."/>
            <person name="Togashi T."/>
            <person name="Yamamoto N."/>
            <person name="Seo M."/>
            <person name="Sato S."/>
            <person name="Yamada T."/>
            <person name="Mori H."/>
            <person name="Tajima N."/>
            <person name="Moriyama T."/>
            <person name="Ikeuchi M."/>
            <person name="Watanabe M."/>
            <person name="Wada H."/>
            <person name="Kobayashi K."/>
            <person name="Saito M."/>
            <person name="Masuda T."/>
            <person name="Sasaki-Sekimoto Y."/>
            <person name="Mashiguchi K."/>
            <person name="Awai K."/>
            <person name="Shimojima M."/>
            <person name="Masuda S."/>
            <person name="Iwai M."/>
            <person name="Nobusawa T."/>
            <person name="Narise T."/>
            <person name="Kondo S."/>
            <person name="Saito H."/>
            <person name="Sato R."/>
            <person name="Murakawa M."/>
            <person name="Ihara Y."/>
            <person name="Oshima-Yamada Y."/>
            <person name="Ohtaka K."/>
            <person name="Satoh M."/>
            <person name="Sonobe K."/>
            <person name="Ishii M."/>
            <person name="Ohtani R."/>
            <person name="Kanamori-Sato M."/>
            <person name="Honoki R."/>
            <person name="Miyazaki D."/>
            <person name="Mochizuki H."/>
            <person name="Umetsu J."/>
            <person name="Higashi K."/>
            <person name="Shibata D."/>
            <person name="Kamiya Y."/>
            <person name="Sato N."/>
            <person name="Nakamura Y."/>
            <person name="Tabata S."/>
            <person name="Ida S."/>
            <person name="Kurokawa K."/>
            <person name="Ohta H."/>
        </authorList>
    </citation>
    <scope>NUCLEOTIDE SEQUENCE [LARGE SCALE GENOMIC DNA]</scope>
    <source>
        <strain evidence="4 5">NIES-2285</strain>
    </source>
</reference>
<feature type="compositionally biased region" description="Basic and acidic residues" evidence="1">
    <location>
        <begin position="263"/>
        <end position="281"/>
    </location>
</feature>
<evidence type="ECO:0000256" key="2">
    <source>
        <dbReference type="SAM" id="Phobius"/>
    </source>
</evidence>
<dbReference type="SMART" id="SM00271">
    <property type="entry name" value="DnaJ"/>
    <property type="match status" value="1"/>
</dbReference>
<keyword evidence="2" id="KW-1133">Transmembrane helix</keyword>
<accession>A0A1Y1IJL7</accession>
<feature type="region of interest" description="Disordered" evidence="1">
    <location>
        <begin position="543"/>
        <end position="642"/>
    </location>
</feature>
<sequence>MFAYGSALRGGKSLANLGTVAILLLPWAAVVSSGAVLVTKLGWTTLIFLAALAFGLFRYYGTMAGILAVGVYSVVALFLGGSPWTTLLVTVAGCALFYFRYTALALVGTLCYAALSVYRTGGYLAVGCTFLAACLSNDVIQYLAAQLPPEEKTPGAAASDENVNAGRSREWSWTDPARGAGWSSGTSQSSQHSSWKDTTGGSGWSSGNSQQRTSRENFYNSTYGGGRGDGTSGRGRGRDSGRGAGESASTSGSSYSYGGSGRPGREREASEAHENNKKESPKSSQRNGSSAWWQNGGPSDRGGHSEQEKEKASPGAVPPFARSPSFAADLGDAEAEVARIIACTTHWAVMDIARGATIDIAEAKRTYHKKARLVHPDKNAGCANAGEAFKCLQAAYETLIDPVKRKDYEDELKAKDMGERFHKMAEEARNHSQGGRGQSGASPFANFDPEEFFRESDSKKVHCYHCGDSHEWLKVDRPKKACRWCTECNKYHGAAEGDGWFEQASRPTFFGLFKQEDPMQAFCVEGGQVYLCTTWVECQGMAGRPNTHKPSFEVKSEGRGRGGGGGGGRSGGRGKGRGRGEPDLSDVFESEDDFWHFMEDLMRQGGGPPGSFGPKSQGSGKGGAGKPKPSKKQRQKAKRNGW</sequence>
<dbReference type="Proteomes" id="UP000054558">
    <property type="component" value="Unassembled WGS sequence"/>
</dbReference>
<feature type="transmembrane region" description="Helical" evidence="2">
    <location>
        <begin position="64"/>
        <end position="81"/>
    </location>
</feature>
<dbReference type="OrthoDB" id="1507364at2759"/>
<dbReference type="InterPro" id="IPR036869">
    <property type="entry name" value="J_dom_sf"/>
</dbReference>
<feature type="region of interest" description="Disordered" evidence="1">
    <location>
        <begin position="151"/>
        <end position="324"/>
    </location>
</feature>
<feature type="compositionally biased region" description="Basic residues" evidence="1">
    <location>
        <begin position="628"/>
        <end position="642"/>
    </location>
</feature>